<comment type="subcellular location">
    <subcellularLocation>
        <location evidence="1 9 10">Nucleus</location>
    </subcellularLocation>
</comment>
<reference evidence="13 14" key="1">
    <citation type="submission" date="2019-04" db="EMBL/GenBank/DDBJ databases">
        <title>An improved genome assembly and genetic linkage map for asparagus bean, Vigna unguiculata ssp. sesquipedialis.</title>
        <authorList>
            <person name="Xia Q."/>
            <person name="Zhang R."/>
            <person name="Dong Y."/>
        </authorList>
    </citation>
    <scope>NUCLEOTIDE SEQUENCE [LARGE SCALE GENOMIC DNA]</scope>
    <source>
        <tissue evidence="13">Leaf</tissue>
    </source>
</reference>
<evidence type="ECO:0000256" key="5">
    <source>
        <dbReference type="ARBA" id="ARBA00023155"/>
    </source>
</evidence>
<dbReference type="Pfam" id="PF00046">
    <property type="entry name" value="Homeodomain"/>
    <property type="match status" value="1"/>
</dbReference>
<dbReference type="GO" id="GO:0005634">
    <property type="term" value="C:nucleus"/>
    <property type="evidence" value="ECO:0007669"/>
    <property type="project" value="UniProtKB-SubCell"/>
</dbReference>
<feature type="DNA-binding region" description="Homeobox" evidence="9">
    <location>
        <begin position="15"/>
        <end position="79"/>
    </location>
</feature>
<organism evidence="13 14">
    <name type="scientific">Vigna unguiculata</name>
    <name type="common">Cowpea</name>
    <dbReference type="NCBI Taxonomy" id="3917"/>
    <lineage>
        <taxon>Eukaryota</taxon>
        <taxon>Viridiplantae</taxon>
        <taxon>Streptophyta</taxon>
        <taxon>Embryophyta</taxon>
        <taxon>Tracheophyta</taxon>
        <taxon>Spermatophyta</taxon>
        <taxon>Magnoliopsida</taxon>
        <taxon>eudicotyledons</taxon>
        <taxon>Gunneridae</taxon>
        <taxon>Pentapetalae</taxon>
        <taxon>rosids</taxon>
        <taxon>fabids</taxon>
        <taxon>Fabales</taxon>
        <taxon>Fabaceae</taxon>
        <taxon>Papilionoideae</taxon>
        <taxon>50 kb inversion clade</taxon>
        <taxon>NPAAA clade</taxon>
        <taxon>indigoferoid/millettioid clade</taxon>
        <taxon>Phaseoleae</taxon>
        <taxon>Vigna</taxon>
    </lineage>
</organism>
<dbReference type="Proteomes" id="UP000501690">
    <property type="component" value="Linkage Group LG10"/>
</dbReference>
<dbReference type="GO" id="GO:0003677">
    <property type="term" value="F:DNA binding"/>
    <property type="evidence" value="ECO:0007669"/>
    <property type="project" value="UniProtKB-UniRule"/>
</dbReference>
<dbReference type="SMART" id="SM00389">
    <property type="entry name" value="HOX"/>
    <property type="match status" value="1"/>
</dbReference>
<evidence type="ECO:0000256" key="3">
    <source>
        <dbReference type="ARBA" id="ARBA00023015"/>
    </source>
</evidence>
<dbReference type="PANTHER" id="PTHR45940:SF6">
    <property type="entry name" value="WUSCHEL-RELATED HOMEOBOX 2"/>
    <property type="match status" value="1"/>
</dbReference>
<comment type="similarity">
    <text evidence="8">Belongs to the WUS homeobox family.</text>
</comment>
<dbReference type="PANTHER" id="PTHR45940">
    <property type="entry name" value="WUSCHEL-RELATED HOMEOBOX 1-RELATED"/>
    <property type="match status" value="1"/>
</dbReference>
<evidence type="ECO:0000256" key="7">
    <source>
        <dbReference type="ARBA" id="ARBA00023242"/>
    </source>
</evidence>
<protein>
    <recommendedName>
        <fullName evidence="12">Homeobox domain-containing protein</fullName>
    </recommendedName>
</protein>
<keyword evidence="3" id="KW-0805">Transcription regulation</keyword>
<feature type="domain" description="Homeobox" evidence="12">
    <location>
        <begin position="13"/>
        <end position="78"/>
    </location>
</feature>
<evidence type="ECO:0000256" key="9">
    <source>
        <dbReference type="PROSITE-ProRule" id="PRU00108"/>
    </source>
</evidence>
<dbReference type="SUPFAM" id="SSF46689">
    <property type="entry name" value="Homeodomain-like"/>
    <property type="match status" value="1"/>
</dbReference>
<evidence type="ECO:0000313" key="14">
    <source>
        <dbReference type="Proteomes" id="UP000501690"/>
    </source>
</evidence>
<gene>
    <name evidence="13" type="ORF">DEO72_LG10g459</name>
</gene>
<dbReference type="GO" id="GO:0003700">
    <property type="term" value="F:DNA-binding transcription factor activity"/>
    <property type="evidence" value="ECO:0007669"/>
    <property type="project" value="InterPro"/>
</dbReference>
<dbReference type="AlphaFoldDB" id="A0A4D6N603"/>
<dbReference type="Gramene" id="Vigun05g257100.1.v1.2">
    <property type="protein sequence ID" value="Vigun05g257100.1.v1.2"/>
    <property type="gene ID" value="Vigun05g257100.v1.2"/>
</dbReference>
<dbReference type="OrthoDB" id="1896656at2759"/>
<dbReference type="GO" id="GO:0099402">
    <property type="term" value="P:plant organ development"/>
    <property type="evidence" value="ECO:0007669"/>
    <property type="project" value="InterPro"/>
</dbReference>
<dbReference type="InterPro" id="IPR044555">
    <property type="entry name" value="WUSCHEL-like"/>
</dbReference>
<proteinExistence type="inferred from homology"/>
<evidence type="ECO:0000256" key="4">
    <source>
        <dbReference type="ARBA" id="ARBA00023125"/>
    </source>
</evidence>
<keyword evidence="6" id="KW-0804">Transcription</keyword>
<evidence type="ECO:0000313" key="13">
    <source>
        <dbReference type="EMBL" id="QCE09240.1"/>
    </source>
</evidence>
<dbReference type="EMBL" id="CP039354">
    <property type="protein sequence ID" value="QCE09240.1"/>
    <property type="molecule type" value="Genomic_DNA"/>
</dbReference>
<evidence type="ECO:0000256" key="10">
    <source>
        <dbReference type="RuleBase" id="RU000682"/>
    </source>
</evidence>
<keyword evidence="14" id="KW-1185">Reference proteome</keyword>
<evidence type="ECO:0000256" key="2">
    <source>
        <dbReference type="ARBA" id="ARBA00022473"/>
    </source>
</evidence>
<keyword evidence="4 9" id="KW-0238">DNA-binding</keyword>
<dbReference type="CDD" id="cd00086">
    <property type="entry name" value="homeodomain"/>
    <property type="match status" value="1"/>
</dbReference>
<keyword evidence="5 9" id="KW-0371">Homeobox</keyword>
<evidence type="ECO:0000256" key="1">
    <source>
        <dbReference type="ARBA" id="ARBA00004123"/>
    </source>
</evidence>
<name>A0A4D6N603_VIGUN</name>
<evidence type="ECO:0000259" key="12">
    <source>
        <dbReference type="PROSITE" id="PS50071"/>
    </source>
</evidence>
<feature type="region of interest" description="Disordered" evidence="11">
    <location>
        <begin position="1"/>
        <end position="20"/>
    </location>
</feature>
<dbReference type="InterPro" id="IPR001356">
    <property type="entry name" value="HD"/>
</dbReference>
<evidence type="ECO:0000256" key="11">
    <source>
        <dbReference type="SAM" id="MobiDB-lite"/>
    </source>
</evidence>
<dbReference type="FunFam" id="1.10.10.60:FF:000146">
    <property type="entry name" value="WUSCHEL-related homeobox 4"/>
    <property type="match status" value="1"/>
</dbReference>
<evidence type="ECO:0000256" key="8">
    <source>
        <dbReference type="ARBA" id="ARBA00024040"/>
    </source>
</evidence>
<keyword evidence="7 9" id="KW-0539">Nucleus</keyword>
<dbReference type="InterPro" id="IPR009057">
    <property type="entry name" value="Homeodomain-like_sf"/>
</dbReference>
<accession>A0A4D6N603</accession>
<evidence type="ECO:0000256" key="6">
    <source>
        <dbReference type="ARBA" id="ARBA00023163"/>
    </source>
</evidence>
<keyword evidence="2" id="KW-0217">Developmental protein</keyword>
<dbReference type="PROSITE" id="PS50071">
    <property type="entry name" value="HOMEOBOX_2"/>
    <property type="match status" value="1"/>
</dbReference>
<sequence length="197" mass="22610">MGSRSAIRREPSRTHAVSRWSPTKEQIAVLEDLYRQGMRTPNTEQIQEITSRLRVYGHIEGKNVFYWFQNHKARQRQKQKLETIAYSNSFLQASHPIGQHVVCAPFYAQQSGMNFYPQPRNIVAAGGIVESVVPFRMLQMCDGQQIYQQLRQRVQPDYNCSINDRKTLTLFPLHPTGVLKEKTTDHGSSHASASGRH</sequence>
<dbReference type="Gene3D" id="1.10.10.60">
    <property type="entry name" value="Homeodomain-like"/>
    <property type="match status" value="1"/>
</dbReference>